<name>A0A5B9PJB6_9BACT</name>
<accession>A0A5B9PJB6</accession>
<dbReference type="GO" id="GO:0003676">
    <property type="term" value="F:nucleic acid binding"/>
    <property type="evidence" value="ECO:0007669"/>
    <property type="project" value="InterPro"/>
</dbReference>
<organism evidence="8 9">
    <name type="scientific">Mariniblastus fucicola</name>
    <dbReference type="NCBI Taxonomy" id="980251"/>
    <lineage>
        <taxon>Bacteria</taxon>
        <taxon>Pseudomonadati</taxon>
        <taxon>Planctomycetota</taxon>
        <taxon>Planctomycetia</taxon>
        <taxon>Pirellulales</taxon>
        <taxon>Pirellulaceae</taxon>
        <taxon>Mariniblastus</taxon>
    </lineage>
</organism>
<dbReference type="RefSeq" id="WP_075083672.1">
    <property type="nucleotide sequence ID" value="NZ_CP042912.1"/>
</dbReference>
<dbReference type="InterPro" id="IPR029063">
    <property type="entry name" value="SAM-dependent_MTases_sf"/>
</dbReference>
<dbReference type="PANTHER" id="PTHR33841:SF1">
    <property type="entry name" value="DNA METHYLTRANSFERASE A"/>
    <property type="match status" value="1"/>
</dbReference>
<dbReference type="Pfam" id="PF22654">
    <property type="entry name" value="DUF7008"/>
    <property type="match status" value="1"/>
</dbReference>
<keyword evidence="4" id="KW-0949">S-adenosyl-L-methionine</keyword>
<evidence type="ECO:0000256" key="3">
    <source>
        <dbReference type="ARBA" id="ARBA00022679"/>
    </source>
</evidence>
<dbReference type="GO" id="GO:0009007">
    <property type="term" value="F:site-specific DNA-methyltransferase (adenine-specific) activity"/>
    <property type="evidence" value="ECO:0007669"/>
    <property type="project" value="UniProtKB-EC"/>
</dbReference>
<evidence type="ECO:0000256" key="4">
    <source>
        <dbReference type="ARBA" id="ARBA00022691"/>
    </source>
</evidence>
<feature type="domain" description="DUF7008" evidence="7">
    <location>
        <begin position="842"/>
        <end position="1276"/>
    </location>
</feature>
<dbReference type="AlphaFoldDB" id="A0A5B9PJB6"/>
<dbReference type="InterPro" id="IPR054277">
    <property type="entry name" value="DUF7008"/>
</dbReference>
<dbReference type="SUPFAM" id="SSF53335">
    <property type="entry name" value="S-adenosyl-L-methionine-dependent methyltransferases"/>
    <property type="match status" value="1"/>
</dbReference>
<dbReference type="KEGG" id="mff:MFFC18_46950"/>
<evidence type="ECO:0000313" key="8">
    <source>
        <dbReference type="EMBL" id="QEG24772.1"/>
    </source>
</evidence>
<evidence type="ECO:0000256" key="1">
    <source>
        <dbReference type="ARBA" id="ARBA00011900"/>
    </source>
</evidence>
<dbReference type="OrthoDB" id="249114at2"/>
<dbReference type="PROSITE" id="PS00092">
    <property type="entry name" value="N6_MTASE"/>
    <property type="match status" value="1"/>
</dbReference>
<dbReference type="GO" id="GO:0032259">
    <property type="term" value="P:methylation"/>
    <property type="evidence" value="ECO:0007669"/>
    <property type="project" value="UniProtKB-KW"/>
</dbReference>
<gene>
    <name evidence="8" type="ORF">MFFC18_46950</name>
</gene>
<dbReference type="InterPro" id="IPR011639">
    <property type="entry name" value="MethylTrfase_TaqI-like_dom"/>
</dbReference>
<dbReference type="Proteomes" id="UP000322214">
    <property type="component" value="Chromosome"/>
</dbReference>
<dbReference type="Pfam" id="PF07669">
    <property type="entry name" value="Eco57I"/>
    <property type="match status" value="1"/>
</dbReference>
<dbReference type="EMBL" id="CP042912">
    <property type="protein sequence ID" value="QEG24772.1"/>
    <property type="molecule type" value="Genomic_DNA"/>
</dbReference>
<keyword evidence="3" id="KW-0808">Transferase</keyword>
<dbReference type="REBASE" id="368784">
    <property type="entry name" value="MfuFC18ORF46950P"/>
</dbReference>
<dbReference type="PANTHER" id="PTHR33841">
    <property type="entry name" value="DNA METHYLTRANSFERASE YEEA-RELATED"/>
    <property type="match status" value="1"/>
</dbReference>
<dbReference type="GO" id="GO:0006304">
    <property type="term" value="P:DNA modification"/>
    <property type="evidence" value="ECO:0007669"/>
    <property type="project" value="InterPro"/>
</dbReference>
<reference evidence="8 9" key="1">
    <citation type="submission" date="2019-08" db="EMBL/GenBank/DDBJ databases">
        <title>Deep-cultivation of Planctomycetes and their phenomic and genomic characterization uncovers novel biology.</title>
        <authorList>
            <person name="Wiegand S."/>
            <person name="Jogler M."/>
            <person name="Boedeker C."/>
            <person name="Pinto D."/>
            <person name="Vollmers J."/>
            <person name="Rivas-Marin E."/>
            <person name="Kohn T."/>
            <person name="Peeters S.H."/>
            <person name="Heuer A."/>
            <person name="Rast P."/>
            <person name="Oberbeckmann S."/>
            <person name="Bunk B."/>
            <person name="Jeske O."/>
            <person name="Meyerdierks A."/>
            <person name="Storesund J.E."/>
            <person name="Kallscheuer N."/>
            <person name="Luecker S."/>
            <person name="Lage O.M."/>
            <person name="Pohl T."/>
            <person name="Merkel B.J."/>
            <person name="Hornburger P."/>
            <person name="Mueller R.-W."/>
            <person name="Bruemmer F."/>
            <person name="Labrenz M."/>
            <person name="Spormann A.M."/>
            <person name="Op den Camp H."/>
            <person name="Overmann J."/>
            <person name="Amann R."/>
            <person name="Jetten M.S.M."/>
            <person name="Mascher T."/>
            <person name="Medema M.H."/>
            <person name="Devos D.P."/>
            <person name="Kaster A.-K."/>
            <person name="Ovreas L."/>
            <person name="Rohde M."/>
            <person name="Galperin M.Y."/>
            <person name="Jogler C."/>
        </authorList>
    </citation>
    <scope>NUCLEOTIDE SEQUENCE [LARGE SCALE GENOMIC DNA]</scope>
    <source>
        <strain evidence="8 9">FC18</strain>
    </source>
</reference>
<protein>
    <recommendedName>
        <fullName evidence="1">site-specific DNA-methyltransferase (adenine-specific)</fullName>
        <ecNumber evidence="1">2.1.1.72</ecNumber>
    </recommendedName>
</protein>
<proteinExistence type="predicted"/>
<comment type="catalytic activity">
    <reaction evidence="5">
        <text>a 2'-deoxyadenosine in DNA + S-adenosyl-L-methionine = an N(6)-methyl-2'-deoxyadenosine in DNA + S-adenosyl-L-homocysteine + H(+)</text>
        <dbReference type="Rhea" id="RHEA:15197"/>
        <dbReference type="Rhea" id="RHEA-COMP:12418"/>
        <dbReference type="Rhea" id="RHEA-COMP:12419"/>
        <dbReference type="ChEBI" id="CHEBI:15378"/>
        <dbReference type="ChEBI" id="CHEBI:57856"/>
        <dbReference type="ChEBI" id="CHEBI:59789"/>
        <dbReference type="ChEBI" id="CHEBI:90615"/>
        <dbReference type="ChEBI" id="CHEBI:90616"/>
        <dbReference type="EC" id="2.1.1.72"/>
    </reaction>
</comment>
<keyword evidence="2" id="KW-0489">Methyltransferase</keyword>
<dbReference type="InterPro" id="IPR002052">
    <property type="entry name" value="DNA_methylase_N6_adenine_CS"/>
</dbReference>
<dbReference type="PRINTS" id="PR00507">
    <property type="entry name" value="N12N6MTFRASE"/>
</dbReference>
<evidence type="ECO:0000256" key="5">
    <source>
        <dbReference type="ARBA" id="ARBA00047942"/>
    </source>
</evidence>
<dbReference type="EC" id="2.1.1.72" evidence="1"/>
<evidence type="ECO:0000313" key="9">
    <source>
        <dbReference type="Proteomes" id="UP000322214"/>
    </source>
</evidence>
<dbReference type="Gene3D" id="3.40.50.150">
    <property type="entry name" value="Vaccinia Virus protein VP39"/>
    <property type="match status" value="1"/>
</dbReference>
<dbReference type="STRING" id="980251.GCA_001642875_00874"/>
<evidence type="ECO:0000259" key="6">
    <source>
        <dbReference type="Pfam" id="PF07669"/>
    </source>
</evidence>
<sequence>MINRETLLSDLQDLVQKLELDLIARSDEDSVPEVRDALNAEFKKATEAERTALSKEKWLTDYAVQMAAAWVLNCVFVRFLEDNQLIQPPRLSGPGDALQYAKDQHQVFISQHPDDSLREYLLGIFQEMEQLPGCADLFGKHNLVMQLPNWLSGDAAGLVYKFFQEINSDDGLLVHDFTDPEWDTRFLGDLYQDLSVHARKKYALLQTPDFVEEFILDRTLEPALDEFGLEAEPVKNKQGDEITSKGFRMIDPACGSGHFLLGSFPRILKRWQTKEPSTNIRELVQRTLDSIHGVDINPFAIAIARFRLLLVSLKASEFSKLADAPAFTMHLACGDSLYHGVGRQQVMEFTDEAHYFRTEDSAALKRILKNQTFHTVVANPPYITPKDRAANAVYRELYSTCHRKYALSVPFMQKIFQLAVSGEIAQGSGYTGQITANSFIKREFGKKLIENFLSTVDLFAVVDTSNAFIPGHATPTVIVFGRNRAPVSPDVRVVTGKAGESCTPVDPSKGPVWLAIVNALDAAGTENRIVSSKDISRETLKKHPWSLGGAAVSALKEKVEANASGTLVDEIDDIGVFGITAADEVMLAPPSAFSRWRIPSKYSRRLVVGDEVRDWTCADGAHVWFPYENEQLVKLDIHSNEYRWMWPFRASLWSRQTFAKKTYQEEGRTWWEWHQVTLHRLKLPLTITFPFVASHNHFKLDDSGCVFNRSVPIIKLDPKNTLDDYYAILGFLNSSIACFWLKQVSQRKQMSGGESIRIQDLSKVPFEYSTTQVKKIPIPTGFRNPELREQLIAVAKQLHLLGETLEQISPSKVIANALNNKIPVKEIWSKAIEEKRSARSAMILLQEELDFIAYRMFEVCEATLLGANVGTGTIDAGQRPFEQSFSTHPEGYEIRQIESDERVENLWKLRASEIDSSELLGAVEVPDYKRRWIGRQGKYNHTQRADPLKQSCESWMLDRLESYFDFDGRMKASVEDETQSREDERKESTSADAAPLQEIALYSVKKLADTAAADPQFMEIGEVYTDDSAFDVFALVDKLVKEEHVPLLPVLRYTDYGLRKRAEWEQVWQLQRLEDELRDGKPFSDPRVAALAKDCQISEEQQKKIEAWHAKTKPEQRTDTREPIARELDAILKIPVPPKYKGSGRDKDFHTRGGVKYWKLRGKLDVPKERWVSFPHCEGSDGSLMIAWAGYDHLQLARAISAHYVDVKNNLGGSDDPRLVPLLAGIMELLPWLHQWHSELDPEFDMRMNEYYDDTFVESNANELGKSREEIKNWKPT</sequence>
<evidence type="ECO:0000256" key="2">
    <source>
        <dbReference type="ARBA" id="ARBA00022603"/>
    </source>
</evidence>
<dbReference type="InterPro" id="IPR050953">
    <property type="entry name" value="N4_N6_ade-DNA_methylase"/>
</dbReference>
<dbReference type="NCBIfam" id="NF033451">
    <property type="entry name" value="BREX_2_MTaseX"/>
    <property type="match status" value="1"/>
</dbReference>
<keyword evidence="9" id="KW-1185">Reference proteome</keyword>
<evidence type="ECO:0000259" key="7">
    <source>
        <dbReference type="Pfam" id="PF22654"/>
    </source>
</evidence>
<feature type="domain" description="Type II methyltransferase M.TaqI-like" evidence="6">
    <location>
        <begin position="290"/>
        <end position="464"/>
    </location>
</feature>